<keyword evidence="4" id="KW-1185">Reference proteome</keyword>
<dbReference type="Pfam" id="PF12368">
    <property type="entry name" value="Rhodanese_C"/>
    <property type="match status" value="1"/>
</dbReference>
<feature type="compositionally biased region" description="Basic and acidic residues" evidence="1">
    <location>
        <begin position="476"/>
        <end position="505"/>
    </location>
</feature>
<sequence>MGCAPRSSSSRTDERVGWTIEDYMADYVPTPKPSKREGKDGNNNCGDEDDGNDVDAGNSKSLGKWFPKASVIKSSVCYSNDYLARLAKARKSRTRKDENENVTEEEEEEPRASLVLFYQYVSPPWSPAKVSALLTYLANVAGNRINIGGRIRVSSEGVNATVSAASYAPVDDDADRPASFRASRTLRHFAEDLRRFDPKSFAATDFKYVDGLTADRHFKELKLIPVKELVFYGLREGDCGGRGDSGMGGGVHLDPRDYHEMLKRDDAVVIDVRNHYEAAIGRFEGQMGGGDDDGNGDAKSGARYIDPRMRKSTDFTSWLAEPETKQTLEGKTVLMFCTGGIRCERASAYLNSKMGSEVKGVYQLQGGVERYLQSFPDGGFWRGKNFVFDKREAIGPGNINGDGLSSAAASSIGNKEKEDDKLLSWGTECARCHKPWDRYIGKRKCYTCGVPVLVCDACMSRSTSSQKNKKKKKEYAKKEEKKEENKEEADEKKDASRKLVLDGESKGEESERIRCPLCVEEGVTVPAEEVEYTDNGVRGKLRSSSFGEDAAFHEGAGTTCKLINTKDDAHKAARSVLKWGGGHASRKKEKRKFSRRPCQYGTDCVRKDCFFYHSER</sequence>
<dbReference type="InterPro" id="IPR022111">
    <property type="entry name" value="Rhodanese_C"/>
</dbReference>
<dbReference type="Gene3D" id="3.40.250.10">
    <property type="entry name" value="Rhodanese-like domain"/>
    <property type="match status" value="1"/>
</dbReference>
<name>A0ABD3RRR3_9STRA</name>
<evidence type="ECO:0000259" key="2">
    <source>
        <dbReference type="PROSITE" id="PS50206"/>
    </source>
</evidence>
<proteinExistence type="predicted"/>
<dbReference type="AlphaFoldDB" id="A0ABD3RRR3"/>
<organism evidence="3 4">
    <name type="scientific">Cyclostephanos tholiformis</name>
    <dbReference type="NCBI Taxonomy" id="382380"/>
    <lineage>
        <taxon>Eukaryota</taxon>
        <taxon>Sar</taxon>
        <taxon>Stramenopiles</taxon>
        <taxon>Ochrophyta</taxon>
        <taxon>Bacillariophyta</taxon>
        <taxon>Coscinodiscophyceae</taxon>
        <taxon>Thalassiosirophycidae</taxon>
        <taxon>Stephanodiscales</taxon>
        <taxon>Stephanodiscaceae</taxon>
        <taxon>Cyclostephanos</taxon>
    </lineage>
</organism>
<dbReference type="PANTHER" id="PTHR43268:SF7">
    <property type="entry name" value="RHODANESE DOMAIN-CONTAINING PROTEIN"/>
    <property type="match status" value="1"/>
</dbReference>
<dbReference type="InterPro" id="IPR036873">
    <property type="entry name" value="Rhodanese-like_dom_sf"/>
</dbReference>
<evidence type="ECO:0000313" key="3">
    <source>
        <dbReference type="EMBL" id="KAL3815637.1"/>
    </source>
</evidence>
<dbReference type="InterPro" id="IPR001763">
    <property type="entry name" value="Rhodanese-like_dom"/>
</dbReference>
<dbReference type="Gene3D" id="3.30.70.100">
    <property type="match status" value="1"/>
</dbReference>
<dbReference type="EMBL" id="JALLPB020000188">
    <property type="protein sequence ID" value="KAL3815637.1"/>
    <property type="molecule type" value="Genomic_DNA"/>
</dbReference>
<comment type="caution">
    <text evidence="3">The sequence shown here is derived from an EMBL/GenBank/DDBJ whole genome shotgun (WGS) entry which is preliminary data.</text>
</comment>
<evidence type="ECO:0000256" key="1">
    <source>
        <dbReference type="SAM" id="MobiDB-lite"/>
    </source>
</evidence>
<accession>A0ABD3RRR3</accession>
<protein>
    <recommendedName>
        <fullName evidence="2">Rhodanese domain-containing protein</fullName>
    </recommendedName>
</protein>
<gene>
    <name evidence="3" type="ORF">ACHAXA_006912</name>
</gene>
<dbReference type="InterPro" id="IPR020936">
    <property type="entry name" value="TrhO"/>
</dbReference>
<feature type="domain" description="Rhodanese" evidence="2">
    <location>
        <begin position="263"/>
        <end position="380"/>
    </location>
</feature>
<reference evidence="3 4" key="1">
    <citation type="submission" date="2024-10" db="EMBL/GenBank/DDBJ databases">
        <title>Updated reference genomes for cyclostephanoid diatoms.</title>
        <authorList>
            <person name="Roberts W.R."/>
            <person name="Alverson A.J."/>
        </authorList>
    </citation>
    <scope>NUCLEOTIDE SEQUENCE [LARGE SCALE GENOMIC DNA]</scope>
    <source>
        <strain evidence="3 4">AJA228-03</strain>
    </source>
</reference>
<dbReference type="PANTHER" id="PTHR43268">
    <property type="entry name" value="THIOSULFATE SULFURTRANSFERASE/RHODANESE-LIKE DOMAIN-CONTAINING PROTEIN 2"/>
    <property type="match status" value="1"/>
</dbReference>
<dbReference type="SUPFAM" id="SSF52821">
    <property type="entry name" value="Rhodanese/Cell cycle control phosphatase"/>
    <property type="match status" value="1"/>
</dbReference>
<dbReference type="Pfam" id="PF00581">
    <property type="entry name" value="Rhodanese"/>
    <property type="match status" value="1"/>
</dbReference>
<feature type="region of interest" description="Disordered" evidence="1">
    <location>
        <begin position="468"/>
        <end position="505"/>
    </location>
</feature>
<dbReference type="Proteomes" id="UP001530377">
    <property type="component" value="Unassembled WGS sequence"/>
</dbReference>
<dbReference type="PROSITE" id="PS50206">
    <property type="entry name" value="RHODANESE_3"/>
    <property type="match status" value="1"/>
</dbReference>
<evidence type="ECO:0000313" key="4">
    <source>
        <dbReference type="Proteomes" id="UP001530377"/>
    </source>
</evidence>
<feature type="region of interest" description="Disordered" evidence="1">
    <location>
        <begin position="22"/>
        <end position="62"/>
    </location>
</feature>
<feature type="region of interest" description="Disordered" evidence="1">
    <location>
        <begin position="89"/>
        <end position="108"/>
    </location>
</feature>
<dbReference type="SMART" id="SM00450">
    <property type="entry name" value="RHOD"/>
    <property type="match status" value="1"/>
</dbReference>